<dbReference type="STRING" id="1163406.A0A0L0NDV1"/>
<evidence type="ECO:0000259" key="2">
    <source>
        <dbReference type="PROSITE" id="PS50235"/>
    </source>
</evidence>
<keyword evidence="3" id="KW-0378">Hydrolase</keyword>
<dbReference type="PROSITE" id="PS00973">
    <property type="entry name" value="USP_2"/>
    <property type="match status" value="1"/>
</dbReference>
<feature type="domain" description="USP" evidence="2">
    <location>
        <begin position="1618"/>
        <end position="1946"/>
    </location>
</feature>
<dbReference type="Gene3D" id="3.90.70.10">
    <property type="entry name" value="Cysteine proteinases"/>
    <property type="match status" value="1"/>
</dbReference>
<keyword evidence="4" id="KW-1185">Reference proteome</keyword>
<feature type="compositionally biased region" description="Acidic residues" evidence="1">
    <location>
        <begin position="2138"/>
        <end position="2153"/>
    </location>
</feature>
<evidence type="ECO:0000313" key="4">
    <source>
        <dbReference type="Proteomes" id="UP000036947"/>
    </source>
</evidence>
<dbReference type="GO" id="GO:0016579">
    <property type="term" value="P:protein deubiquitination"/>
    <property type="evidence" value="ECO:0007669"/>
    <property type="project" value="InterPro"/>
</dbReference>
<dbReference type="Proteomes" id="UP000036947">
    <property type="component" value="Unassembled WGS sequence"/>
</dbReference>
<feature type="region of interest" description="Disordered" evidence="1">
    <location>
        <begin position="2572"/>
        <end position="2592"/>
    </location>
</feature>
<dbReference type="InterPro" id="IPR001394">
    <property type="entry name" value="Peptidase_C19_UCH"/>
</dbReference>
<feature type="compositionally biased region" description="Polar residues" evidence="1">
    <location>
        <begin position="1"/>
        <end position="12"/>
    </location>
</feature>
<dbReference type="SUPFAM" id="SSF48371">
    <property type="entry name" value="ARM repeat"/>
    <property type="match status" value="1"/>
</dbReference>
<gene>
    <name evidence="3" type="ORF">TOPH_03245</name>
</gene>
<sequence>MDPASTSLTTPEQLEEAASSDHPPTRPNPFDDTEISSRKRRRTSVPGSPAASLDTVNPVHDASSSTTLDGDRPVSVSAMNVDSPDTPRTPEPGPSREGTPAEPPSSKVTINLRKRRDSASPLAAGASPVPHSGTGTLGREMRGLTESADALETVIERARQTNSGSPKSSSLSTSPPVELVNLTEDDDGEDGDDMAFSATGPSADIVSDHLLLMDPTLQFPYTEPEESLCDTLQRLTQYLSTSTPVDGTILSQVVEWLDEYIKFAKRTDPNTVSESRREHRSFWAALPDIMLAVASRKSELIKLPVLGNAVLAIYTSFATLTARFVILDYLAIRDIQSASAPADRRVPDLLAPMYLQQVHAVIAPYGFAPHASNDGVTGVGWTQQELESYLVGKFQASPGGSIDCLSQFTSALTGIIPHFPRLADGLAPVSQILADCMRDSVRIVRMSQDGATQAKRRLEVGYKIWETISSSLTATVDKHVTSLNSDCAASEIQALTEVLKLSLQSDHTRAVAVLKEHQSNYPALAPKYTYEAIAWQWKVDILEKLIRSSQMQLRVMAVTTMCTHLVAIWKRLSDGGEEYSADFLNHLAGYLLQTGLVDYILGANCHPEIIVESANIIGFLVVTRTYRAEHTDQVWQGITSSQDPRVADALTRMMAHITNLFDYAGLLSLCNKFQLLPIERFSPSIRLLLDNVLSEMMARSQTDQSTLSFHPYGLCLRLLRESSVCASGSPVADPEMQHVAMQKFRDLLGHGPDADGRRELYLSCIDDISAKSATTLGSLWCLSMAIRHATVGQMQVLTEQHNLAKLIIEELHHAGDAGRAAGVFPVLSGTTNQPRRDFVSNLMQFQPEAIDNDLGTKLWDILVGPQSSCPDDRRAGWQIILGVARKATAQNAFLQTCFSKYLPKLPAAYFSEGMLEFIKERVHSLVNESDSDFVFDDEVVVAKSGIEQLWRIILEADNSILVGQAISTLAVDVYLESCTIMTYPLHRTRQVHLALVARCLRQMKDAAGKLKRSSDGTTSGDDEPMVIVATDEEISEQERIFTRSLQLLRFFLEKYQSKPNFAVADLRSFMSRMPQQVEGDSAQLKYQSFDGDKQTDIMPLTIGKLNTVSSLLASLREETGFDNLRVYYRGRQLLPAEQDVCRPLQDVGIHDGFMLVKREENYSASPVRIKPGSLPLEIEVLAHFPELWEYLSMDDKIAEEPFKSLYAIHALTDYIESVWRAALADDATPSSERTSLRTSYDEALRRSLHLVVQALSDPDVLEGAIARLQMRVASSLMQTFVKLVQGAYGSKPSPHASRVDAPAPARLVEILSNALDYPDDGGIPLIASTFSAILRVGELDAQFWLQITEDVAFRDLIQKLLLFDSRKTVRVAVVELVEESTEVGGKDSQAQDAEISGTETAAPNDLALYLWPIVSDLLPEAVRLSGQCEELFRVLRTLLLASKRLPGQVQFDKVAGQTSKLLLEHTSTEDVNQLEPYDSVASGLASVLHLCLQSDPATPASAAIPEDTARKLLWRHLFPRKVNKGADSVPRIILNSETRAKLYEALFRLVREDRRQFDQVLHLLNGLVPFYSDDNGMQRLNHRVSPLAHDHQQDDPYLYDLPYQFDRSKAMRSPCGYAGLRNLSNTCYLNSLLTQLYMNTKFRRFILGVKNRDPTNSQQLLFYTQKVFGFMQESYRRFVDPTSLVNSIKTYEDTVIDIHSQMDVDEFYSLLFDRWEGHLLRPEDKRKLRSFYGGQLVQQVKSKECEHISERLEPFSAIQCDIKGKGTLEESLQAYVDGEIMEGDNKYKCSTCDRHVDAVKRACLKDIPDNVMFHLKRFDFNLRTLQRSKINDHFSFPPTIDLRPYKIEHLSDSSTDAAEDIFELVGVLVHSGTAESGHYYSYIRERPASAGRGNWVEFNDDVVTPWDPSLMASSTFGGPDHRPLYETNGVMFDKTYSAYMLFYQRASSLEAEQQAMLAQQLLAPLRVGMPPSLKKHIVGENTVILRRHCLFDPGHAIFVQNCFTQARCLEVGEVDNPEAGTEPEDTADLQCSHHNLQNLAMEMIISHLDQIVGRTKDTPFFETFSNMINAAIANCPKCALAFYDNFNTRHTAYRALLQRCPEPHVRAFAGEALVHAAERIAAQLPHLYTGRRSGVADVESDSDRDGMDDEPDLEDDVLGHSVMEGVVMLLNYLWQFFQLHLRSWDEYFGTVLAFVKLGDREAGILLSEDYLVKVLRIVAADTATELPPNYARMLNSVLRRVNTRPPSYSAILALIDHLMAQLEPTLGPDVIVEHPSERLGREAPFPWTSEEVHAVHQHPEGQISSFFIEKLVFIDQAWSATDDIVGRLMATGGPMELRVLNALRRNIQGEVSTQPMDSFLRAACRYIECTHSADRGNTLISHIIAQARSLQNTEGAAFVTFIKVALQSKRPSEELARFRHDNSVRTIPAWAPYLLVYPDAGTRHETEQLIEHEVFRHSSMKEPAADDTGAENTGFFDQVVRELGLKCLIYLREVHVKRRVKIERDVAWSILRVVGRCAPCYETTQELRGDEDVEFAAMQSEIMEPLRRLMVDEMEDDASDWDGSCASSDQMETNAGVPMQNMGDVPTHTEYE</sequence>
<comment type="caution">
    <text evidence="3">The sequence shown here is derived from an EMBL/GenBank/DDBJ whole genome shotgun (WGS) entry which is preliminary data.</text>
</comment>
<organism evidence="3 4">
    <name type="scientific">Tolypocladium ophioglossoides (strain CBS 100239)</name>
    <name type="common">Snaketongue truffleclub</name>
    <name type="synonym">Elaphocordyceps ophioglossoides</name>
    <dbReference type="NCBI Taxonomy" id="1163406"/>
    <lineage>
        <taxon>Eukaryota</taxon>
        <taxon>Fungi</taxon>
        <taxon>Dikarya</taxon>
        <taxon>Ascomycota</taxon>
        <taxon>Pezizomycotina</taxon>
        <taxon>Sordariomycetes</taxon>
        <taxon>Hypocreomycetidae</taxon>
        <taxon>Hypocreales</taxon>
        <taxon>Ophiocordycipitaceae</taxon>
        <taxon>Tolypocladium</taxon>
    </lineage>
</organism>
<dbReference type="GO" id="GO:0005829">
    <property type="term" value="C:cytosol"/>
    <property type="evidence" value="ECO:0007669"/>
    <property type="project" value="TreeGrafter"/>
</dbReference>
<dbReference type="CDD" id="cd02659">
    <property type="entry name" value="peptidase_C19C"/>
    <property type="match status" value="1"/>
</dbReference>
<dbReference type="PROSITE" id="PS50235">
    <property type="entry name" value="USP_3"/>
    <property type="match status" value="1"/>
</dbReference>
<reference evidence="3 4" key="1">
    <citation type="journal article" date="2015" name="BMC Genomics">
        <title>The genome of the truffle-parasite Tolypocladium ophioglossoides and the evolution of antifungal peptaibiotics.</title>
        <authorList>
            <person name="Quandt C.A."/>
            <person name="Bushley K.E."/>
            <person name="Spatafora J.W."/>
        </authorList>
    </citation>
    <scope>NUCLEOTIDE SEQUENCE [LARGE SCALE GENOMIC DNA]</scope>
    <source>
        <strain evidence="3 4">CBS 100239</strain>
    </source>
</reference>
<accession>A0A0L0NDV1</accession>
<name>A0A0L0NDV1_TOLOC</name>
<feature type="region of interest" description="Disordered" evidence="1">
    <location>
        <begin position="1"/>
        <end position="139"/>
    </location>
</feature>
<dbReference type="InterPro" id="IPR021905">
    <property type="entry name" value="DUF3517"/>
</dbReference>
<protein>
    <submittedName>
        <fullName evidence="3">Ubiquitin carboxyl-terminal hydrolase 34</fullName>
    </submittedName>
</protein>
<dbReference type="Pfam" id="PF00443">
    <property type="entry name" value="UCH"/>
    <property type="match status" value="1"/>
</dbReference>
<dbReference type="InterPro" id="IPR018200">
    <property type="entry name" value="USP_CS"/>
</dbReference>
<dbReference type="InterPro" id="IPR038765">
    <property type="entry name" value="Papain-like_cys_pep_sf"/>
</dbReference>
<dbReference type="PANTHER" id="PTHR24006:SF827">
    <property type="entry name" value="UBIQUITIN CARBOXYL-TERMINAL HYDROLASE 34"/>
    <property type="match status" value="1"/>
</dbReference>
<proteinExistence type="predicted"/>
<feature type="region of interest" description="Disordered" evidence="1">
    <location>
        <begin position="2133"/>
        <end position="2153"/>
    </location>
</feature>
<dbReference type="EMBL" id="LFRF01000006">
    <property type="protein sequence ID" value="KND92221.1"/>
    <property type="molecule type" value="Genomic_DNA"/>
</dbReference>
<dbReference type="OrthoDB" id="420187at2759"/>
<dbReference type="Pfam" id="PF12030">
    <property type="entry name" value="DUF3517"/>
    <property type="match status" value="1"/>
</dbReference>
<dbReference type="SUPFAM" id="SSF54001">
    <property type="entry name" value="Cysteine proteinases"/>
    <property type="match status" value="1"/>
</dbReference>
<evidence type="ECO:0000256" key="1">
    <source>
        <dbReference type="SAM" id="MobiDB-lite"/>
    </source>
</evidence>
<dbReference type="GO" id="GO:0005634">
    <property type="term" value="C:nucleus"/>
    <property type="evidence" value="ECO:0007669"/>
    <property type="project" value="TreeGrafter"/>
</dbReference>
<dbReference type="FunFam" id="3.90.70.10:FF:000136">
    <property type="entry name" value="Ubiquitin C-terminal hydrolase, putative"/>
    <property type="match status" value="1"/>
</dbReference>
<dbReference type="PANTHER" id="PTHR24006">
    <property type="entry name" value="UBIQUITIN CARBOXYL-TERMINAL HYDROLASE"/>
    <property type="match status" value="1"/>
</dbReference>
<dbReference type="GO" id="GO:0004843">
    <property type="term" value="F:cysteine-type deubiquitinase activity"/>
    <property type="evidence" value="ECO:0007669"/>
    <property type="project" value="InterPro"/>
</dbReference>
<dbReference type="InterPro" id="IPR050164">
    <property type="entry name" value="Peptidase_C19"/>
</dbReference>
<dbReference type="InterPro" id="IPR028889">
    <property type="entry name" value="USP"/>
</dbReference>
<dbReference type="InterPro" id="IPR016024">
    <property type="entry name" value="ARM-type_fold"/>
</dbReference>
<evidence type="ECO:0000313" key="3">
    <source>
        <dbReference type="EMBL" id="KND92221.1"/>
    </source>
</evidence>